<name>A0A6L8LK51_9RHOB</name>
<protein>
    <submittedName>
        <fullName evidence="1">Glycosyltransferase family 2 protein</fullName>
    </submittedName>
</protein>
<sequence>MNAPKWGGVATIKAPVGDILDFCAHHLDQGAHRLFIYLDDDNQDALRILSEHPKIRPVLTDESYWQRLGMKRRVKHQSRQFENARHAYGRAGDVDWLTHIDVDEFLWPLDRSLADQLADLPLECLCARIRPVEALAGGGDTTHFKGYSLRQPKRRNETARIYPTFGPHLNGGFLSHVAGKMIYRTGVEGLKVQIHNVFVGDEMNPGQRELDGIQLLHLHAKSWEDFIAAFRYRLEKGSYRSELKPNMPREEGGLSLHELFSMIHDEDGEDGLRAFYDEVCTATPALLERLRGHGHLHSHALNLPQTRSRHFPGQG</sequence>
<dbReference type="Proteomes" id="UP000479043">
    <property type="component" value="Unassembled WGS sequence"/>
</dbReference>
<comment type="caution">
    <text evidence="1">The sequence shown here is derived from an EMBL/GenBank/DDBJ whole genome shotgun (WGS) entry which is preliminary data.</text>
</comment>
<dbReference type="RefSeq" id="WP_160973744.1">
    <property type="nucleotide sequence ID" value="NZ_WWEN01000004.1"/>
</dbReference>
<evidence type="ECO:0000313" key="2">
    <source>
        <dbReference type="Proteomes" id="UP000479043"/>
    </source>
</evidence>
<dbReference type="GO" id="GO:0016740">
    <property type="term" value="F:transferase activity"/>
    <property type="evidence" value="ECO:0007669"/>
    <property type="project" value="UniProtKB-KW"/>
</dbReference>
<accession>A0A6L8LK51</accession>
<dbReference type="AlphaFoldDB" id="A0A6L8LK51"/>
<evidence type="ECO:0000313" key="1">
    <source>
        <dbReference type="EMBL" id="MYM56013.1"/>
    </source>
</evidence>
<gene>
    <name evidence="1" type="ORF">GR167_11920</name>
</gene>
<proteinExistence type="predicted"/>
<reference evidence="1 2" key="1">
    <citation type="submission" date="2020-01" db="EMBL/GenBank/DDBJ databases">
        <authorList>
            <person name="Chen S."/>
        </authorList>
    </citation>
    <scope>NUCLEOTIDE SEQUENCE [LARGE SCALE GENOMIC DNA]</scope>
    <source>
        <strain evidence="1 2">GS-10</strain>
    </source>
</reference>
<dbReference type="Pfam" id="PF13704">
    <property type="entry name" value="Glyco_tranf_2_4"/>
    <property type="match status" value="1"/>
</dbReference>
<keyword evidence="2" id="KW-1185">Reference proteome</keyword>
<organism evidence="1 2">
    <name type="scientific">Thalassovita mangrovi</name>
    <dbReference type="NCBI Taxonomy" id="2692236"/>
    <lineage>
        <taxon>Bacteria</taxon>
        <taxon>Pseudomonadati</taxon>
        <taxon>Pseudomonadota</taxon>
        <taxon>Alphaproteobacteria</taxon>
        <taxon>Rhodobacterales</taxon>
        <taxon>Roseobacteraceae</taxon>
        <taxon>Thalassovita</taxon>
    </lineage>
</organism>
<keyword evidence="1" id="KW-0808">Transferase</keyword>
<dbReference type="EMBL" id="WWEN01000004">
    <property type="protein sequence ID" value="MYM56013.1"/>
    <property type="molecule type" value="Genomic_DNA"/>
</dbReference>